<reference evidence="4" key="1">
    <citation type="journal article" date="2019" name="Nat. Commun.">
        <title>Expansion of phycobilisome linker gene families in mesophilic red algae.</title>
        <authorList>
            <person name="Lee J."/>
            <person name="Kim D."/>
            <person name="Bhattacharya D."/>
            <person name="Yoon H.S."/>
        </authorList>
    </citation>
    <scope>NUCLEOTIDE SEQUENCE [LARGE SCALE GENOMIC DNA]</scope>
    <source>
        <strain evidence="4">CCMP 1328</strain>
    </source>
</reference>
<dbReference type="Proteomes" id="UP000324585">
    <property type="component" value="Unassembled WGS sequence"/>
</dbReference>
<comment type="caution">
    <text evidence="3">The sequence shown here is derived from an EMBL/GenBank/DDBJ whole genome shotgun (WGS) entry which is preliminary data.</text>
</comment>
<feature type="transmembrane region" description="Helical" evidence="2">
    <location>
        <begin position="68"/>
        <end position="87"/>
    </location>
</feature>
<evidence type="ECO:0000313" key="4">
    <source>
        <dbReference type="Proteomes" id="UP000324585"/>
    </source>
</evidence>
<evidence type="ECO:0000256" key="2">
    <source>
        <dbReference type="SAM" id="Phobius"/>
    </source>
</evidence>
<dbReference type="InterPro" id="IPR029063">
    <property type="entry name" value="SAM-dependent_MTases_sf"/>
</dbReference>
<dbReference type="Gene3D" id="3.40.50.150">
    <property type="entry name" value="Vaccinia Virus protein VP39"/>
    <property type="match status" value="1"/>
</dbReference>
<gene>
    <name evidence="3" type="ORF">FVE85_0375</name>
</gene>
<keyword evidence="4" id="KW-1185">Reference proteome</keyword>
<evidence type="ECO:0000256" key="1">
    <source>
        <dbReference type="SAM" id="MobiDB-lite"/>
    </source>
</evidence>
<feature type="compositionally biased region" description="Low complexity" evidence="1">
    <location>
        <begin position="100"/>
        <end position="113"/>
    </location>
</feature>
<sequence>MVSGSGGGAQTCRSVRMRDRGCDIWVCVTTSTAFEMASSASQQSLFRTDAVVRRFARSVRRRKDVRQVLLIFLVFAVGVLIGLVVFLEAVVAADKPQPSPGASGAATSSDDAANQSAPMRASGYSEGDVDEAHGTKRKWTLAEKVDAKSGRSSFLENSAVKDDLERMRSADGDEHVQQDVRVNELLFTDAETSKIISYLEAAQTRRYLEWGSGKSSVAFGVRRSRSGVSIEHDGLQCRRTESLLLEALLVDEESTTKSALENGGFDFTIQHSRLLCVVDDQDTNRWKHSVSEGNYAQYRAYVNAVDLVKSKFDTVLIHGKARLACALKVLPWLAPKSVVIIADYMNRLDLYGRVTEYLEMIDGAGRVGIFRKRANVTDEMLPLAEDVLLSVYEGLPDRPGAIL</sequence>
<dbReference type="AlphaFoldDB" id="A0A5J4YZ99"/>
<keyword evidence="2" id="KW-0472">Membrane</keyword>
<dbReference type="EMBL" id="VRMN01000002">
    <property type="protein sequence ID" value="KAA8496646.1"/>
    <property type="molecule type" value="Genomic_DNA"/>
</dbReference>
<organism evidence="3 4">
    <name type="scientific">Porphyridium purpureum</name>
    <name type="common">Red alga</name>
    <name type="synonym">Porphyridium cruentum</name>
    <dbReference type="NCBI Taxonomy" id="35688"/>
    <lineage>
        <taxon>Eukaryota</taxon>
        <taxon>Rhodophyta</taxon>
        <taxon>Bangiophyceae</taxon>
        <taxon>Porphyridiales</taxon>
        <taxon>Porphyridiaceae</taxon>
        <taxon>Porphyridium</taxon>
    </lineage>
</organism>
<feature type="region of interest" description="Disordered" evidence="1">
    <location>
        <begin position="97"/>
        <end position="131"/>
    </location>
</feature>
<evidence type="ECO:0000313" key="3">
    <source>
        <dbReference type="EMBL" id="KAA8496646.1"/>
    </source>
</evidence>
<keyword evidence="2" id="KW-1133">Transmembrane helix</keyword>
<name>A0A5J4YZ99_PORPP</name>
<accession>A0A5J4YZ99</accession>
<keyword evidence="2" id="KW-0812">Transmembrane</keyword>
<proteinExistence type="predicted"/>
<protein>
    <submittedName>
        <fullName evidence="3">Uncharacterized protein</fullName>
    </submittedName>
</protein>